<dbReference type="PROSITE" id="PS51671">
    <property type="entry name" value="ACT"/>
    <property type="match status" value="1"/>
</dbReference>
<dbReference type="InterPro" id="IPR004789">
    <property type="entry name" value="Acetalactate_synth_ssu"/>
</dbReference>
<dbReference type="SUPFAM" id="SSF55021">
    <property type="entry name" value="ACT-like"/>
    <property type="match status" value="2"/>
</dbReference>
<evidence type="ECO:0000313" key="4">
    <source>
        <dbReference type="Proteomes" id="UP000242877"/>
    </source>
</evidence>
<dbReference type="EMBL" id="AZGZ01000003">
    <property type="protein sequence ID" value="KZZ96204.1"/>
    <property type="molecule type" value="Genomic_DNA"/>
</dbReference>
<dbReference type="NCBIfam" id="TIGR00119">
    <property type="entry name" value="acolac_sm"/>
    <property type="match status" value="1"/>
</dbReference>
<dbReference type="Pfam" id="PF22629">
    <property type="entry name" value="ACT_AHAS_ss"/>
    <property type="match status" value="1"/>
</dbReference>
<dbReference type="GO" id="GO:0005948">
    <property type="term" value="C:acetolactate synthase complex"/>
    <property type="evidence" value="ECO:0007669"/>
    <property type="project" value="TreeGrafter"/>
</dbReference>
<reference evidence="3 4" key="1">
    <citation type="journal article" date="2016" name="Genome Biol. Evol.">
        <title>Divergent and convergent evolution of fungal pathogenicity.</title>
        <authorList>
            <person name="Shang Y."/>
            <person name="Xiao G."/>
            <person name="Zheng P."/>
            <person name="Cen K."/>
            <person name="Zhan S."/>
            <person name="Wang C."/>
        </authorList>
    </citation>
    <scope>NUCLEOTIDE SEQUENCE [LARGE SCALE GENOMIC DNA]</scope>
    <source>
        <strain evidence="3 4">ARSEF 7405</strain>
    </source>
</reference>
<feature type="region of interest" description="Disordered" evidence="1">
    <location>
        <begin position="73"/>
        <end position="94"/>
    </location>
</feature>
<dbReference type="VEuPathDB" id="FungiDB:AAP_00977"/>
<dbReference type="Proteomes" id="UP000242877">
    <property type="component" value="Unassembled WGS sequence"/>
</dbReference>
<dbReference type="InterPro" id="IPR002912">
    <property type="entry name" value="ACT_dom"/>
</dbReference>
<sequence length="329" mass="36238">MQPLRSLPIRLQQMPWRRAAIPNRTLSTPFAAAFKPQKFSSTVLQASSRALSPTPIGWKQPLTTTTKATSLSPWLQTSHFTTSSSPNEGEDQETRGRHVLDCLVQDEPGVLSTVAPVLSNKGFNIESLAIGKSEFADVSRMTVMLKAGEAIPDDEVGMALSEVLEDVRDLPSVWTAEIYGETNQAIVADELLLVEVSVLGPEVVKKLHKGLEELGDLEPLERESRINELSAGLSEVPKENLQENLQSLTRLTERFGGKILDTNINTCVAEVSAQPDEIDRYLKTIAPYGIIQSSRTTMALPRWPFVQSAHRNTKKKIGDTMDNVIIPIS</sequence>
<dbReference type="InterPro" id="IPR027271">
    <property type="entry name" value="Acetolactate_synth/TF_NikR_C"/>
</dbReference>
<dbReference type="Gene3D" id="3.30.70.1150">
    <property type="entry name" value="ACT-like. Chain A, domain 2"/>
    <property type="match status" value="1"/>
</dbReference>
<dbReference type="AlphaFoldDB" id="A0A168C6I1"/>
<dbReference type="GO" id="GO:0042645">
    <property type="term" value="C:mitochondrial nucleoid"/>
    <property type="evidence" value="ECO:0007669"/>
    <property type="project" value="TreeGrafter"/>
</dbReference>
<dbReference type="InterPro" id="IPR045865">
    <property type="entry name" value="ACT-like_dom_sf"/>
</dbReference>
<feature type="compositionally biased region" description="Polar residues" evidence="1">
    <location>
        <begin position="73"/>
        <end position="87"/>
    </location>
</feature>
<dbReference type="PANTHER" id="PTHR31242">
    <property type="entry name" value="ACETOLACTATE SYNTHASE SMALL SUBUNIT, MITOCHONDRIAL"/>
    <property type="match status" value="1"/>
</dbReference>
<accession>A0A168C6I1</accession>
<dbReference type="InterPro" id="IPR019455">
    <property type="entry name" value="Acetolactate_synth_ssu_C"/>
</dbReference>
<feature type="domain" description="ACT" evidence="2">
    <location>
        <begin position="99"/>
        <end position="180"/>
    </location>
</feature>
<dbReference type="Pfam" id="PF10369">
    <property type="entry name" value="ALS_ss_C"/>
    <property type="match status" value="1"/>
</dbReference>
<comment type="caution">
    <text evidence="3">The sequence shown here is derived from an EMBL/GenBank/DDBJ whole genome shotgun (WGS) entry which is preliminary data.</text>
</comment>
<dbReference type="InterPro" id="IPR054480">
    <property type="entry name" value="AHAS_small-like_ACT"/>
</dbReference>
<keyword evidence="4" id="KW-1185">Reference proteome</keyword>
<dbReference type="GO" id="GO:1990610">
    <property type="term" value="F:acetolactate synthase regulator activity"/>
    <property type="evidence" value="ECO:0007669"/>
    <property type="project" value="InterPro"/>
</dbReference>
<dbReference type="GO" id="GO:0009082">
    <property type="term" value="P:branched-chain amino acid biosynthetic process"/>
    <property type="evidence" value="ECO:0007669"/>
    <property type="project" value="InterPro"/>
</dbReference>
<name>A0A168C6I1_9EURO</name>
<evidence type="ECO:0000259" key="2">
    <source>
        <dbReference type="PROSITE" id="PS51671"/>
    </source>
</evidence>
<proteinExistence type="predicted"/>
<dbReference type="PANTHER" id="PTHR31242:SF2">
    <property type="entry name" value="ACETOLACTATE SYNTHASE SMALL SUBUNIT, MITOCHONDRIAL"/>
    <property type="match status" value="1"/>
</dbReference>
<organism evidence="3 4">
    <name type="scientific">Ascosphaera apis ARSEF 7405</name>
    <dbReference type="NCBI Taxonomy" id="392613"/>
    <lineage>
        <taxon>Eukaryota</taxon>
        <taxon>Fungi</taxon>
        <taxon>Dikarya</taxon>
        <taxon>Ascomycota</taxon>
        <taxon>Pezizomycotina</taxon>
        <taxon>Eurotiomycetes</taxon>
        <taxon>Eurotiomycetidae</taxon>
        <taxon>Onygenales</taxon>
        <taxon>Ascosphaeraceae</taxon>
        <taxon>Ascosphaera</taxon>
    </lineage>
</organism>
<dbReference type="OrthoDB" id="2013116at2759"/>
<evidence type="ECO:0000313" key="3">
    <source>
        <dbReference type="EMBL" id="KZZ96204.1"/>
    </source>
</evidence>
<protein>
    <submittedName>
        <fullName evidence="3">Mitochondrial acetolactate synthase small subunit</fullName>
    </submittedName>
</protein>
<gene>
    <name evidence="3" type="ORF">AAP_00977</name>
</gene>
<evidence type="ECO:0000256" key="1">
    <source>
        <dbReference type="SAM" id="MobiDB-lite"/>
    </source>
</evidence>
<dbReference type="Gene3D" id="3.30.70.260">
    <property type="match status" value="1"/>
</dbReference>
<dbReference type="InterPro" id="IPR053050">
    <property type="entry name" value="ALS_regulatory_subunit"/>
</dbReference>